<sequence length="317" mass="35981">MKNHHLFILLFVLLLSACESLVTDVSPDKLPDIESKLVVQSFISPQNNRITVVVTESIPLFGESSVNMNIIKNASVKISDGTKEVSMTYDSTGSSYSIDRSRMTISAGKTYQLLVSDGTRSVKSSCTVPIGNVVIKTHDIDTVFSSNSYHPDTAITVKMTWEDIKGATNFYRARAFLELEYTILEGTNPENYKERRVRNRFNVDWDRDAVRNDFQNDVNRDGEIFNSPIGRFNLPAPFVYSLPDGTLHTLYPRSRIISLTFQVDHTDEDYFKYHRSLQLRNTDNPFSEPALIYSNITGGLGCYAAYNSTFFVYRPNR</sequence>
<comment type="caution">
    <text evidence="2">The sequence shown here is derived from an EMBL/GenBank/DDBJ whole genome shotgun (WGS) entry which is preliminary data.</text>
</comment>
<dbReference type="PROSITE" id="PS51257">
    <property type="entry name" value="PROKAR_LIPOPROTEIN"/>
    <property type="match status" value="1"/>
</dbReference>
<reference evidence="2 3" key="1">
    <citation type="submission" date="2018-07" db="EMBL/GenBank/DDBJ databases">
        <title>Dyadobacter roseus sp. nov., isolated from rose rhizosphere soil.</title>
        <authorList>
            <person name="Chen L."/>
        </authorList>
    </citation>
    <scope>NUCLEOTIDE SEQUENCE [LARGE SCALE GENOMIC DNA]</scope>
    <source>
        <strain evidence="2 3">RS19</strain>
    </source>
</reference>
<gene>
    <name evidence="2" type="ORF">DSL64_19755</name>
</gene>
<dbReference type="Pfam" id="PF14054">
    <property type="entry name" value="DUF4249"/>
    <property type="match status" value="1"/>
</dbReference>
<proteinExistence type="predicted"/>
<dbReference type="Proteomes" id="UP000256373">
    <property type="component" value="Unassembled WGS sequence"/>
</dbReference>
<keyword evidence="1" id="KW-0732">Signal</keyword>
<evidence type="ECO:0000313" key="3">
    <source>
        <dbReference type="Proteomes" id="UP000256373"/>
    </source>
</evidence>
<organism evidence="2 3">
    <name type="scientific">Dyadobacter luteus</name>
    <dbReference type="NCBI Taxonomy" id="2259619"/>
    <lineage>
        <taxon>Bacteria</taxon>
        <taxon>Pseudomonadati</taxon>
        <taxon>Bacteroidota</taxon>
        <taxon>Cytophagia</taxon>
        <taxon>Cytophagales</taxon>
        <taxon>Spirosomataceae</taxon>
        <taxon>Dyadobacter</taxon>
    </lineage>
</organism>
<dbReference type="EMBL" id="QNUL01000018">
    <property type="protein sequence ID" value="REA58903.1"/>
    <property type="molecule type" value="Genomic_DNA"/>
</dbReference>
<evidence type="ECO:0000313" key="2">
    <source>
        <dbReference type="EMBL" id="REA58903.1"/>
    </source>
</evidence>
<feature type="signal peptide" evidence="1">
    <location>
        <begin position="1"/>
        <end position="17"/>
    </location>
</feature>
<dbReference type="AlphaFoldDB" id="A0A3D8Y8K3"/>
<keyword evidence="3" id="KW-1185">Reference proteome</keyword>
<accession>A0A3D8Y8K3</accession>
<feature type="chain" id="PRO_5017539305" evidence="1">
    <location>
        <begin position="18"/>
        <end position="317"/>
    </location>
</feature>
<evidence type="ECO:0000256" key="1">
    <source>
        <dbReference type="SAM" id="SignalP"/>
    </source>
</evidence>
<dbReference type="OrthoDB" id="1115009at2"/>
<dbReference type="InterPro" id="IPR025345">
    <property type="entry name" value="DUF4249"/>
</dbReference>
<name>A0A3D8Y8K3_9BACT</name>
<protein>
    <submittedName>
        <fullName evidence="2">DUF4249 domain-containing protein</fullName>
    </submittedName>
</protein>
<dbReference type="RefSeq" id="WP_115832655.1">
    <property type="nucleotide sequence ID" value="NZ_QNUL01000018.1"/>
</dbReference>